<dbReference type="PROSITE" id="PS50234">
    <property type="entry name" value="VWFA"/>
    <property type="match status" value="1"/>
</dbReference>
<accession>A0A6I6GHZ6</accession>
<dbReference type="Gene3D" id="2.170.130.10">
    <property type="entry name" value="TonB-dependent receptor, plug domain"/>
    <property type="match status" value="1"/>
</dbReference>
<evidence type="ECO:0000259" key="3">
    <source>
        <dbReference type="PROSITE" id="PS50234"/>
    </source>
</evidence>
<dbReference type="SUPFAM" id="SSF56935">
    <property type="entry name" value="Porins"/>
    <property type="match status" value="1"/>
</dbReference>
<dbReference type="CDD" id="cd01465">
    <property type="entry name" value="vWA_subgroup"/>
    <property type="match status" value="1"/>
</dbReference>
<dbReference type="InterPro" id="IPR021908">
    <property type="entry name" value="YfbK_C"/>
</dbReference>
<dbReference type="RefSeq" id="WP_157476987.1">
    <property type="nucleotide sequence ID" value="NZ_CP046566.1"/>
</dbReference>
<sequence>MAVAQAKQEQQQRRELSQALQGRVAGLNMRSSQAAPAPPAFNYSAPGAATQVRIRGAASLDAKDQPLYVLNGVPVPDSYVKKINPSEIESIDVLKDSKAIAIYGSRAAQGVIIINTKKRSKKEEAQVDKLKQNLQQVGVTVENGRMYIEPETIEQESYNPFVENPFTNPALEPLSTFSIDVDNASYSNVRRFINNGEQVPPSAVKIEEMVNYFKYNYAAPTGNMPFAMHTEYSQAPWNNGHTLLRVALKAKELPQDDLPASNLVFLIDVSGSMNEPNKLPLLKQSMKVLLKQLRAADRVAIVVYAGAAGVVLPSTSAQYKDSITHAIDKLSAGGSTAGGEGIELAYKIAVDNFIKKGNNRIVLATDGDFNVGISSTGDLQKLIAQKRQTGVYLTCLGFGDGNYRDDVMESLAEKGNGNYAYIDNLQEANRVLGKEFAGTVHAVAKDVKIQIEFNPQHVQRYRLLGYETRMLKAEDFANDSIDAGELGSGHVVTALYEIIPTGAESKFLQDAPVLKYSNRDKHNNRYQQELATIKFRYKLPHESKSTEGLQVIDAQSVQLAKSSNDFRFAAAVAWFGLVLRQSELIGETKMADLIHLARYAKDADADGYRSEFVRLVETWNR</sequence>
<comment type="similarity">
    <text evidence="1">Belongs to the TonB-dependent receptor family.</text>
</comment>
<dbReference type="Pfam" id="PF00092">
    <property type="entry name" value="VWA"/>
    <property type="match status" value="1"/>
</dbReference>
<dbReference type="EMBL" id="CP046566">
    <property type="protein sequence ID" value="QGW27328.1"/>
    <property type="molecule type" value="Genomic_DNA"/>
</dbReference>
<dbReference type="InterPro" id="IPR051266">
    <property type="entry name" value="CLCR"/>
</dbReference>
<organism evidence="4 5">
    <name type="scientific">Phnomibacter ginsenosidimutans</name>
    <dbReference type="NCBI Taxonomy" id="2676868"/>
    <lineage>
        <taxon>Bacteria</taxon>
        <taxon>Pseudomonadati</taxon>
        <taxon>Bacteroidota</taxon>
        <taxon>Chitinophagia</taxon>
        <taxon>Chitinophagales</taxon>
        <taxon>Chitinophagaceae</taxon>
        <taxon>Phnomibacter</taxon>
    </lineage>
</organism>
<dbReference type="PROSITE" id="PS52016">
    <property type="entry name" value="TONB_DEPENDENT_REC_3"/>
    <property type="match status" value="1"/>
</dbReference>
<dbReference type="PANTHER" id="PTHR10579:SF43">
    <property type="entry name" value="ZINC FINGER (C3HC4-TYPE RING FINGER) FAMILY PROTEIN"/>
    <property type="match status" value="1"/>
</dbReference>
<protein>
    <submittedName>
        <fullName evidence="4">DUF3520 domain-containing protein</fullName>
    </submittedName>
</protein>
<gene>
    <name evidence="4" type="ORF">GLV81_03685</name>
</gene>
<proteinExistence type="inferred from homology"/>
<dbReference type="AlphaFoldDB" id="A0A6I6GHZ6"/>
<dbReference type="InterPro" id="IPR037066">
    <property type="entry name" value="Plug_dom_sf"/>
</dbReference>
<keyword evidence="1" id="KW-0472">Membrane</keyword>
<keyword evidence="1" id="KW-1134">Transmembrane beta strand</keyword>
<dbReference type="InterPro" id="IPR023997">
    <property type="entry name" value="TonB-dep_OMP_SusC/RagA_CS"/>
</dbReference>
<dbReference type="InterPro" id="IPR036465">
    <property type="entry name" value="vWFA_dom_sf"/>
</dbReference>
<dbReference type="Proteomes" id="UP000426027">
    <property type="component" value="Chromosome"/>
</dbReference>
<dbReference type="InterPro" id="IPR002035">
    <property type="entry name" value="VWF_A"/>
</dbReference>
<keyword evidence="1" id="KW-0813">Transport</keyword>
<dbReference type="InterPro" id="IPR039426">
    <property type="entry name" value="TonB-dep_rcpt-like"/>
</dbReference>
<dbReference type="KEGG" id="fls:GLV81_03685"/>
<dbReference type="GO" id="GO:0009279">
    <property type="term" value="C:cell outer membrane"/>
    <property type="evidence" value="ECO:0007669"/>
    <property type="project" value="UniProtKB-SubCell"/>
</dbReference>
<dbReference type="Pfam" id="PF12450">
    <property type="entry name" value="vWF_A"/>
    <property type="match status" value="1"/>
</dbReference>
<evidence type="ECO:0000313" key="5">
    <source>
        <dbReference type="Proteomes" id="UP000426027"/>
    </source>
</evidence>
<comment type="subcellular location">
    <subcellularLocation>
        <location evidence="1">Cell outer membrane</location>
        <topology evidence="1">Multi-pass membrane protein</topology>
    </subcellularLocation>
</comment>
<dbReference type="Pfam" id="PF12034">
    <property type="entry name" value="YfbK_C"/>
    <property type="match status" value="1"/>
</dbReference>
<evidence type="ECO:0000313" key="4">
    <source>
        <dbReference type="EMBL" id="QGW27328.1"/>
    </source>
</evidence>
<keyword evidence="5" id="KW-1185">Reference proteome</keyword>
<evidence type="ECO:0000256" key="1">
    <source>
        <dbReference type="PROSITE-ProRule" id="PRU01360"/>
    </source>
</evidence>
<dbReference type="SUPFAM" id="SSF53300">
    <property type="entry name" value="vWA-like"/>
    <property type="match status" value="1"/>
</dbReference>
<dbReference type="PANTHER" id="PTHR10579">
    <property type="entry name" value="CALCIUM-ACTIVATED CHLORIDE CHANNEL REGULATOR"/>
    <property type="match status" value="1"/>
</dbReference>
<dbReference type="InterPro" id="IPR022156">
    <property type="entry name" value="Uncharacterised_YfbK_N"/>
</dbReference>
<dbReference type="Gene3D" id="3.40.50.410">
    <property type="entry name" value="von Willebrand factor, type A domain"/>
    <property type="match status" value="1"/>
</dbReference>
<dbReference type="NCBIfam" id="TIGR04057">
    <property type="entry name" value="SusC_RagA_signa"/>
    <property type="match status" value="1"/>
</dbReference>
<evidence type="ECO:0000256" key="2">
    <source>
        <dbReference type="SAM" id="MobiDB-lite"/>
    </source>
</evidence>
<reference evidence="4 5" key="1">
    <citation type="submission" date="2019-11" db="EMBL/GenBank/DDBJ databases">
        <authorList>
            <person name="Im W.T."/>
        </authorList>
    </citation>
    <scope>NUCLEOTIDE SEQUENCE [LARGE SCALE GENOMIC DNA]</scope>
    <source>
        <strain evidence="4 5">SB-02</strain>
    </source>
</reference>
<dbReference type="InterPro" id="IPR012910">
    <property type="entry name" value="Plug_dom"/>
</dbReference>
<dbReference type="SMART" id="SM00327">
    <property type="entry name" value="VWA"/>
    <property type="match status" value="1"/>
</dbReference>
<feature type="domain" description="VWFA" evidence="3">
    <location>
        <begin position="262"/>
        <end position="440"/>
    </location>
</feature>
<dbReference type="Pfam" id="PF07715">
    <property type="entry name" value="Plug"/>
    <property type="match status" value="1"/>
</dbReference>
<keyword evidence="1" id="KW-0998">Cell outer membrane</keyword>
<name>A0A6I6GHZ6_9BACT</name>
<feature type="region of interest" description="Disordered" evidence="2">
    <location>
        <begin position="1"/>
        <end position="22"/>
    </location>
</feature>
<keyword evidence="1" id="KW-0812">Transmembrane</keyword>